<dbReference type="PANTHER" id="PTHR46577:SF1">
    <property type="entry name" value="HTH-TYPE TRANSCRIPTIONAL REGULATORY PROTEIN GABR"/>
    <property type="match status" value="1"/>
</dbReference>
<organism evidence="7 8">
    <name type="scientific">Anaeromyxobacter dehalogenans (strain ATCC BAA-258 / DSM 21875 / 2CP-1)</name>
    <dbReference type="NCBI Taxonomy" id="455488"/>
    <lineage>
        <taxon>Bacteria</taxon>
        <taxon>Pseudomonadati</taxon>
        <taxon>Myxococcota</taxon>
        <taxon>Myxococcia</taxon>
        <taxon>Myxococcales</taxon>
        <taxon>Cystobacterineae</taxon>
        <taxon>Anaeromyxobacteraceae</taxon>
        <taxon>Anaeromyxobacter</taxon>
    </lineage>
</organism>
<dbReference type="InterPro" id="IPR051446">
    <property type="entry name" value="HTH_trans_reg/aminotransferase"/>
</dbReference>
<dbReference type="CDD" id="cd07377">
    <property type="entry name" value="WHTH_GntR"/>
    <property type="match status" value="1"/>
</dbReference>
<protein>
    <submittedName>
        <fullName evidence="7">Transcriptional regulator, GntR family with aminotransferase domain</fullName>
    </submittedName>
</protein>
<evidence type="ECO:0000256" key="1">
    <source>
        <dbReference type="ARBA" id="ARBA00005384"/>
    </source>
</evidence>
<evidence type="ECO:0000256" key="4">
    <source>
        <dbReference type="ARBA" id="ARBA00023125"/>
    </source>
</evidence>
<keyword evidence="7" id="KW-0808">Transferase</keyword>
<dbReference type="KEGG" id="acp:A2cp1_1714"/>
<name>B8J5V9_ANAD2</name>
<dbReference type="PRINTS" id="PR00035">
    <property type="entry name" value="HTHGNTR"/>
</dbReference>
<gene>
    <name evidence="7" type="ordered locus">A2cp1_1714</name>
</gene>
<dbReference type="InterPro" id="IPR036390">
    <property type="entry name" value="WH_DNA-bd_sf"/>
</dbReference>
<dbReference type="GO" id="GO:0008483">
    <property type="term" value="F:transaminase activity"/>
    <property type="evidence" value="ECO:0007669"/>
    <property type="project" value="UniProtKB-KW"/>
</dbReference>
<dbReference type="PANTHER" id="PTHR46577">
    <property type="entry name" value="HTH-TYPE TRANSCRIPTIONAL REGULATORY PROTEIN GABR"/>
    <property type="match status" value="1"/>
</dbReference>
<evidence type="ECO:0000256" key="3">
    <source>
        <dbReference type="ARBA" id="ARBA00023015"/>
    </source>
</evidence>
<dbReference type="GO" id="GO:0003677">
    <property type="term" value="F:DNA binding"/>
    <property type="evidence" value="ECO:0007669"/>
    <property type="project" value="UniProtKB-KW"/>
</dbReference>
<dbReference type="InterPro" id="IPR004839">
    <property type="entry name" value="Aminotransferase_I/II_large"/>
</dbReference>
<dbReference type="SUPFAM" id="SSF46785">
    <property type="entry name" value="Winged helix' DNA-binding domain"/>
    <property type="match status" value="1"/>
</dbReference>
<dbReference type="Pfam" id="PF00392">
    <property type="entry name" value="GntR"/>
    <property type="match status" value="1"/>
</dbReference>
<keyword evidence="3" id="KW-0805">Transcription regulation</keyword>
<keyword evidence="7" id="KW-0032">Aminotransferase</keyword>
<dbReference type="RefSeq" id="WP_012632983.1">
    <property type="nucleotide sequence ID" value="NC_011891.1"/>
</dbReference>
<keyword evidence="8" id="KW-1185">Reference proteome</keyword>
<dbReference type="Pfam" id="PF00155">
    <property type="entry name" value="Aminotran_1_2"/>
    <property type="match status" value="1"/>
</dbReference>
<dbReference type="GO" id="GO:0003700">
    <property type="term" value="F:DNA-binding transcription factor activity"/>
    <property type="evidence" value="ECO:0007669"/>
    <property type="project" value="InterPro"/>
</dbReference>
<dbReference type="HOGENOM" id="CLU_017584_0_1_7"/>
<evidence type="ECO:0000259" key="6">
    <source>
        <dbReference type="PROSITE" id="PS50949"/>
    </source>
</evidence>
<dbReference type="InterPro" id="IPR000524">
    <property type="entry name" value="Tscrpt_reg_HTH_GntR"/>
</dbReference>
<keyword evidence="4" id="KW-0238">DNA-binding</keyword>
<dbReference type="InterPro" id="IPR015421">
    <property type="entry name" value="PyrdxlP-dep_Trfase_major"/>
</dbReference>
<accession>B8J5V9</accession>
<dbReference type="InterPro" id="IPR036388">
    <property type="entry name" value="WH-like_DNA-bd_sf"/>
</dbReference>
<dbReference type="GO" id="GO:0030170">
    <property type="term" value="F:pyridoxal phosphate binding"/>
    <property type="evidence" value="ECO:0007669"/>
    <property type="project" value="InterPro"/>
</dbReference>
<dbReference type="SUPFAM" id="SSF53383">
    <property type="entry name" value="PLP-dependent transferases"/>
    <property type="match status" value="1"/>
</dbReference>
<comment type="similarity">
    <text evidence="1">In the C-terminal section; belongs to the class-I pyridoxal-phosphate-dependent aminotransferase family.</text>
</comment>
<evidence type="ECO:0000256" key="5">
    <source>
        <dbReference type="ARBA" id="ARBA00023163"/>
    </source>
</evidence>
<dbReference type="PROSITE" id="PS50949">
    <property type="entry name" value="HTH_GNTR"/>
    <property type="match status" value="1"/>
</dbReference>
<dbReference type="InterPro" id="IPR015424">
    <property type="entry name" value="PyrdxlP-dep_Trfase"/>
</dbReference>
<proteinExistence type="inferred from homology"/>
<dbReference type="EMBL" id="CP001359">
    <property type="protein sequence ID" value="ACL65056.1"/>
    <property type="molecule type" value="Genomic_DNA"/>
</dbReference>
<dbReference type="CDD" id="cd00609">
    <property type="entry name" value="AAT_like"/>
    <property type="match status" value="1"/>
</dbReference>
<dbReference type="Gene3D" id="3.40.640.10">
    <property type="entry name" value="Type I PLP-dependent aspartate aminotransferase-like (Major domain)"/>
    <property type="match status" value="1"/>
</dbReference>
<dbReference type="SMART" id="SM00345">
    <property type="entry name" value="HTH_GNTR"/>
    <property type="match status" value="1"/>
</dbReference>
<evidence type="ECO:0000256" key="2">
    <source>
        <dbReference type="ARBA" id="ARBA00022898"/>
    </source>
</evidence>
<dbReference type="AlphaFoldDB" id="B8J5V9"/>
<evidence type="ECO:0000313" key="7">
    <source>
        <dbReference type="EMBL" id="ACL65056.1"/>
    </source>
</evidence>
<sequence length="488" mass="52422">MDPLPSGSVDLHVSLHRRGRLAADAYRQLREAILDGRLRAGDRLPATRDLARRLDVSRNTVLHAYQRLAAEGYLVGRAGAGTYVAEGVRAGAAGRRAPVGAALQPRAAWASMPPPPAPPPRPAPYDFQVGAPDPALFPWDAWRWRVSRQLRGRRARAGYPPPEGDPGARAAVARHLGVARSVRAGAEDVILTSGAQQALDLVGRVLLAPGDRVALEDPGYPPARGAFEALGARAVPVRVDAEGLVVEALPADVRLVYVTPSHQFPLGMPMSLRRRQALLAWSERTGAAIVEDDYDSEFRFDGRPLEPLQALDRQGRVVYVGSLSKVLLPTLRLGFLVAPASLVPALRAAKALADSHGPLELQRALAELVDDGLLARHVRRVLRVYRERRDRLAAAVERHLAGRVIALPASAGLHWSFLLADAGADEAGVVRRAQALGVAVQPLAPYHARPGRPGFALGYGIIPAARIDEGVRRLAAALEPPPAVRARR</sequence>
<feature type="domain" description="HTH gntR-type" evidence="6">
    <location>
        <begin position="19"/>
        <end position="87"/>
    </location>
</feature>
<keyword evidence="2" id="KW-0663">Pyridoxal phosphate</keyword>
<reference evidence="7" key="1">
    <citation type="submission" date="2009-01" db="EMBL/GenBank/DDBJ databases">
        <title>Complete sequence of Anaeromyxobacter dehalogenans 2CP-1.</title>
        <authorList>
            <consortium name="US DOE Joint Genome Institute"/>
            <person name="Lucas S."/>
            <person name="Copeland A."/>
            <person name="Lapidus A."/>
            <person name="Glavina del Rio T."/>
            <person name="Dalin E."/>
            <person name="Tice H."/>
            <person name="Bruce D."/>
            <person name="Goodwin L."/>
            <person name="Pitluck S."/>
            <person name="Saunders E."/>
            <person name="Brettin T."/>
            <person name="Detter J.C."/>
            <person name="Han C."/>
            <person name="Larimer F."/>
            <person name="Land M."/>
            <person name="Hauser L."/>
            <person name="Kyrpides N."/>
            <person name="Ovchinnikova G."/>
            <person name="Beliaev A.S."/>
            <person name="Richardson P."/>
        </authorList>
    </citation>
    <scope>NUCLEOTIDE SEQUENCE</scope>
    <source>
        <strain evidence="7">2CP-1</strain>
    </source>
</reference>
<dbReference type="Gene3D" id="1.10.10.10">
    <property type="entry name" value="Winged helix-like DNA-binding domain superfamily/Winged helix DNA-binding domain"/>
    <property type="match status" value="1"/>
</dbReference>
<keyword evidence="5" id="KW-0804">Transcription</keyword>
<dbReference type="Proteomes" id="UP000007089">
    <property type="component" value="Chromosome"/>
</dbReference>
<evidence type="ECO:0000313" key="8">
    <source>
        <dbReference type="Proteomes" id="UP000007089"/>
    </source>
</evidence>